<dbReference type="RefSeq" id="WP_189427183.1">
    <property type="nucleotide sequence ID" value="NZ_BMZE01000004.1"/>
</dbReference>
<dbReference type="InterPro" id="IPR028098">
    <property type="entry name" value="Glyco_trans_4-like_N"/>
</dbReference>
<dbReference type="GO" id="GO:0016757">
    <property type="term" value="F:glycosyltransferase activity"/>
    <property type="evidence" value="ECO:0007669"/>
    <property type="project" value="InterPro"/>
</dbReference>
<reference evidence="3" key="2">
    <citation type="submission" date="2020-09" db="EMBL/GenBank/DDBJ databases">
        <authorList>
            <person name="Sun Q."/>
            <person name="Kim S."/>
        </authorList>
    </citation>
    <scope>NUCLEOTIDE SEQUENCE</scope>
    <source>
        <strain evidence="3">KCTC 32437</strain>
    </source>
</reference>
<dbReference type="AlphaFoldDB" id="A0A918VYW5"/>
<dbReference type="PANTHER" id="PTHR12526">
    <property type="entry name" value="GLYCOSYLTRANSFERASE"/>
    <property type="match status" value="1"/>
</dbReference>
<feature type="domain" description="Glycosyl transferase family 1" evidence="1">
    <location>
        <begin position="179"/>
        <end position="340"/>
    </location>
</feature>
<keyword evidence="3" id="KW-0808">Transferase</keyword>
<dbReference type="CDD" id="cd03801">
    <property type="entry name" value="GT4_PimA-like"/>
    <property type="match status" value="1"/>
</dbReference>
<dbReference type="InterPro" id="IPR001296">
    <property type="entry name" value="Glyco_trans_1"/>
</dbReference>
<evidence type="ECO:0000313" key="4">
    <source>
        <dbReference type="Proteomes" id="UP000646579"/>
    </source>
</evidence>
<dbReference type="Proteomes" id="UP000646579">
    <property type="component" value="Unassembled WGS sequence"/>
</dbReference>
<comment type="caution">
    <text evidence="3">The sequence shown here is derived from an EMBL/GenBank/DDBJ whole genome shotgun (WGS) entry which is preliminary data.</text>
</comment>
<name>A0A918VYW5_9HYPH</name>
<evidence type="ECO:0000259" key="2">
    <source>
        <dbReference type="Pfam" id="PF13439"/>
    </source>
</evidence>
<protein>
    <submittedName>
        <fullName evidence="3">Transferase</fullName>
    </submittedName>
</protein>
<dbReference type="Gene3D" id="3.40.50.2000">
    <property type="entry name" value="Glycogen Phosphorylase B"/>
    <property type="match status" value="2"/>
</dbReference>
<dbReference type="PANTHER" id="PTHR12526:SF636">
    <property type="entry name" value="BLL3647 PROTEIN"/>
    <property type="match status" value="1"/>
</dbReference>
<gene>
    <name evidence="3" type="ORF">GCM10007989_36100</name>
</gene>
<accession>A0A918VYW5</accession>
<reference evidence="3" key="1">
    <citation type="journal article" date="2014" name="Int. J. Syst. Evol. Microbiol.">
        <title>Complete genome sequence of Corynebacterium casei LMG S-19264T (=DSM 44701T), isolated from a smear-ripened cheese.</title>
        <authorList>
            <consortium name="US DOE Joint Genome Institute (JGI-PGF)"/>
            <person name="Walter F."/>
            <person name="Albersmeier A."/>
            <person name="Kalinowski J."/>
            <person name="Ruckert C."/>
        </authorList>
    </citation>
    <scope>NUCLEOTIDE SEQUENCE</scope>
    <source>
        <strain evidence="3">KCTC 32437</strain>
    </source>
</reference>
<keyword evidence="4" id="KW-1185">Reference proteome</keyword>
<evidence type="ECO:0000313" key="3">
    <source>
        <dbReference type="EMBL" id="GHA36753.1"/>
    </source>
</evidence>
<dbReference type="EMBL" id="BMZE01000004">
    <property type="protein sequence ID" value="GHA36753.1"/>
    <property type="molecule type" value="Genomic_DNA"/>
</dbReference>
<organism evidence="3 4">
    <name type="scientific">Devosia pacifica</name>
    <dbReference type="NCBI Taxonomy" id="1335967"/>
    <lineage>
        <taxon>Bacteria</taxon>
        <taxon>Pseudomonadati</taxon>
        <taxon>Pseudomonadota</taxon>
        <taxon>Alphaproteobacteria</taxon>
        <taxon>Hyphomicrobiales</taxon>
        <taxon>Devosiaceae</taxon>
        <taxon>Devosia</taxon>
    </lineage>
</organism>
<dbReference type="Pfam" id="PF00534">
    <property type="entry name" value="Glycos_transf_1"/>
    <property type="match status" value="1"/>
</dbReference>
<feature type="domain" description="Glycosyltransferase subfamily 4-like N-terminal" evidence="2">
    <location>
        <begin position="11"/>
        <end position="177"/>
    </location>
</feature>
<sequence>MRILQIMRAPVGGLFRHVADLSHELAQRGHKIGVVVDTLSADSQSEAKLEALSPDLELGIHYAEIPRTLGAGDITTPFSLRSLTRKLEIEVIHGHGAKGGFHARLARTKHTPTFYTPHGGVLHFDKASTNGRIFHALERRLMRRTDGIFFESEYARQTYATIVDEPTCPSLVVHNGLREDEFFPVETAPDAADFVFIGELRRLKGVHILLEALSKVHRRDGSPANALFVGDGPDRKSFEQLAGSLGLGSRVSMPGANPARDAFQRGRCVIVPSLAESLPYIVLEAIAAGKPVIATAVGGIPEIFGPNASELVPANDAEALRVAMQLFIDDPEEAARQTQRKSAYIRQKFSAARMAAQIEAQYRSAMHRD</sequence>
<proteinExistence type="predicted"/>
<dbReference type="SUPFAM" id="SSF53756">
    <property type="entry name" value="UDP-Glycosyltransferase/glycogen phosphorylase"/>
    <property type="match status" value="1"/>
</dbReference>
<dbReference type="Pfam" id="PF13439">
    <property type="entry name" value="Glyco_transf_4"/>
    <property type="match status" value="1"/>
</dbReference>
<evidence type="ECO:0000259" key="1">
    <source>
        <dbReference type="Pfam" id="PF00534"/>
    </source>
</evidence>